<dbReference type="InterPro" id="IPR013498">
    <property type="entry name" value="Topo_IA_Znf"/>
</dbReference>
<dbReference type="HAMAP" id="MF_00952">
    <property type="entry name" value="Topoisom_1_prok"/>
    <property type="match status" value="1"/>
</dbReference>
<gene>
    <name evidence="10 14" type="primary">topA</name>
    <name evidence="14" type="ORF">EJ903_00245</name>
</gene>
<proteinExistence type="inferred from homology"/>
<feature type="compositionally biased region" description="Basic residues" evidence="11">
    <location>
        <begin position="902"/>
        <end position="912"/>
    </location>
</feature>
<feature type="domain" description="Toprim" evidence="12">
    <location>
        <begin position="4"/>
        <end position="114"/>
    </location>
</feature>
<dbReference type="InterPro" id="IPR003601">
    <property type="entry name" value="Topo_IA_2"/>
</dbReference>
<evidence type="ECO:0000256" key="6">
    <source>
        <dbReference type="ARBA" id="ARBA00022842"/>
    </source>
</evidence>
<dbReference type="Gene3D" id="2.70.20.10">
    <property type="entry name" value="Topoisomerase I, domain 3"/>
    <property type="match status" value="1"/>
</dbReference>
<feature type="domain" description="Topo IA-type catalytic" evidence="13">
    <location>
        <begin position="134"/>
        <end position="571"/>
    </location>
</feature>
<dbReference type="GO" id="GO:0005694">
    <property type="term" value="C:chromosome"/>
    <property type="evidence" value="ECO:0007669"/>
    <property type="project" value="InterPro"/>
</dbReference>
<dbReference type="InterPro" id="IPR006171">
    <property type="entry name" value="TOPRIM_dom"/>
</dbReference>
<dbReference type="GO" id="GO:0003677">
    <property type="term" value="F:DNA binding"/>
    <property type="evidence" value="ECO:0007669"/>
    <property type="project" value="UniProtKB-KW"/>
</dbReference>
<sequence length="961" mass="104399">MPGSNVVIVESPAKAKTINKYLGEDYTVIASFGHVRDLPARDGSVRPADDFAMEWELGDRSKRHIDDIAKAVKSANRIYLATDPDREGEAIAWHLSELLRDKHLSDDREVQRVTFNEITKTAVQTAMANPRAVSQELVDAYLARRALDYLVGFTLSPVLWRKLPGSRSAGRVQSVALRLVCERESEIEIFKPQEYWSIGVGFTTPGRVAFTAALTQLDGKKLDKFGLPTRAAAEAAVARIQPQAFAVSAVERKQSRRNPSPPFTTSTLQQEASRKLGFGATRTMRTAQKLYEGIDIGGETVGLITYMRTDGVSLSQEAIESARQAIGGQFGDRYVPAQPRVYKTTAKNAQEAHEAIRPTDLNRRPDSLTGALEADELRLYELIWKRTLASQMESAVLDQVAVDIASPSKDVVLRATGSVVVFDGFLKVYQEDRDDSAEDDQQERRLPAMEQGDALARGDIAPEQHFTQPPPRYSEASLVKKLEELGIGRPSTYASILQVLQDREYVRIDKRRFFPEDRGRLVTAFLENFFHRYVEYNFTANLENQLDEISDGRINWKTVLRDFWEPFELAVNGTKDLTITQVLTTLDDELGPHFFPTPTEGGHDPRVCPVCQEGRLGLKLGKMGAFIGCSRYPDCRYTRPLAVAGEESGGLPEGPRDLGLDPETGLPVTVRRGPFGAYVQLGPAPVEATPAPAAVEEPPADGKKPKAKKKAKDEAPKPKRVSLPKGMAAGDIDLDSALRLLALPRVIGTHPETNEEISAGIGRFGPYLKHGSAYKSLTPDDDVLTIGINRAVDLLAEAAKKASAPAKTLGDHPKTGKPITMGSGRFGPYVKHGSVYASIPKATEPDSLTLEQALELLDAKVAKDAAKKGKAPKEADATSADASGEAAEKKVAEKKVAEKKAPAKKTAAKKTAAKATDTTEGTAEAAPKATKAKTTKAKAPAEAGAAEAPATKAPATRKKAS</sequence>
<feature type="region of interest" description="Disordered" evidence="11">
    <location>
        <begin position="347"/>
        <end position="367"/>
    </location>
</feature>
<keyword evidence="7 10" id="KW-0799">Topoisomerase</keyword>
<feature type="compositionally biased region" description="Basic and acidic residues" evidence="11">
    <location>
        <begin position="886"/>
        <end position="901"/>
    </location>
</feature>
<evidence type="ECO:0000256" key="8">
    <source>
        <dbReference type="ARBA" id="ARBA00023125"/>
    </source>
</evidence>
<keyword evidence="4" id="KW-0863">Zinc-finger</keyword>
<evidence type="ECO:0000256" key="5">
    <source>
        <dbReference type="ARBA" id="ARBA00022833"/>
    </source>
</evidence>
<dbReference type="SUPFAM" id="SSF56712">
    <property type="entry name" value="Prokaryotic type I DNA topoisomerase"/>
    <property type="match status" value="1"/>
</dbReference>
<keyword evidence="6" id="KW-0460">Magnesium</keyword>
<comment type="function">
    <text evidence="10">Releases the supercoiling and torsional tension of DNA, which is introduced during the DNA replication and transcription, by transiently cleaving and rejoining one strand of the DNA duplex. Introduces a single-strand break via transesterification at a target site in duplex DNA. The scissile phosphodiester is attacked by the catalytic tyrosine of the enzyme, resulting in the formation of a DNA-(5'-phosphotyrosyl)-enzyme intermediate and the expulsion of a 3'-OH DNA strand. The free DNA strand then undergoes passage around the unbroken strand, thus removing DNA supercoils. Finally, in the religation step, the DNA 3'-OH attacks the covalent intermediate to expel the active-site tyrosine and restore the DNA phosphodiester backbone.</text>
</comment>
<dbReference type="PANTHER" id="PTHR42785:SF1">
    <property type="entry name" value="DNA TOPOISOMERASE"/>
    <property type="match status" value="1"/>
</dbReference>
<evidence type="ECO:0000256" key="3">
    <source>
        <dbReference type="ARBA" id="ARBA00022723"/>
    </source>
</evidence>
<dbReference type="Gene3D" id="1.10.290.10">
    <property type="entry name" value="Topoisomerase I, domain 4"/>
    <property type="match status" value="1"/>
</dbReference>
<dbReference type="SMART" id="SM00437">
    <property type="entry name" value="TOP1Ac"/>
    <property type="match status" value="1"/>
</dbReference>
<dbReference type="GO" id="GO:0006265">
    <property type="term" value="P:DNA topological change"/>
    <property type="evidence" value="ECO:0007669"/>
    <property type="project" value="UniProtKB-UniRule"/>
</dbReference>
<keyword evidence="3" id="KW-0479">Metal-binding</keyword>
<dbReference type="Gene3D" id="1.10.460.10">
    <property type="entry name" value="Topoisomerase I, domain 2"/>
    <property type="match status" value="1"/>
</dbReference>
<keyword evidence="9 10" id="KW-0413">Isomerase</keyword>
<dbReference type="SUPFAM" id="SSF57783">
    <property type="entry name" value="Zinc beta-ribbon"/>
    <property type="match status" value="1"/>
</dbReference>
<dbReference type="Gene3D" id="3.40.50.140">
    <property type="match status" value="1"/>
</dbReference>
<feature type="compositionally biased region" description="Basic and acidic residues" evidence="11">
    <location>
        <begin position="866"/>
        <end position="876"/>
    </location>
</feature>
<dbReference type="InterPro" id="IPR013825">
    <property type="entry name" value="Topo_IA_cen_sub2"/>
</dbReference>
<dbReference type="InterPro" id="IPR013824">
    <property type="entry name" value="Topo_IA_cen_sub1"/>
</dbReference>
<evidence type="ECO:0000313" key="15">
    <source>
        <dbReference type="Proteomes" id="UP000277007"/>
    </source>
</evidence>
<evidence type="ECO:0000256" key="9">
    <source>
        <dbReference type="ARBA" id="ARBA00023235"/>
    </source>
</evidence>
<dbReference type="SMART" id="SM00493">
    <property type="entry name" value="TOPRIM"/>
    <property type="match status" value="1"/>
</dbReference>
<dbReference type="InterPro" id="IPR013826">
    <property type="entry name" value="Topo_IA_cen_sub3"/>
</dbReference>
<evidence type="ECO:0000313" key="14">
    <source>
        <dbReference type="EMBL" id="RTR24254.1"/>
    </source>
</evidence>
<feature type="region of interest" description="Disordered" evidence="11">
    <location>
        <begin position="866"/>
        <end position="961"/>
    </location>
</feature>
<evidence type="ECO:0000259" key="13">
    <source>
        <dbReference type="PROSITE" id="PS52039"/>
    </source>
</evidence>
<comment type="similarity">
    <text evidence="2 10">Belongs to the type IA topoisomerase family.</text>
</comment>
<dbReference type="AlphaFoldDB" id="A0A431VNB6"/>
<dbReference type="CDD" id="cd03363">
    <property type="entry name" value="TOPRIM_TopoIA_TopoI"/>
    <property type="match status" value="1"/>
</dbReference>
<evidence type="ECO:0000256" key="1">
    <source>
        <dbReference type="ARBA" id="ARBA00000213"/>
    </source>
</evidence>
<feature type="site" description="Interaction with DNA" evidence="10">
    <location>
        <position position="308"/>
    </location>
</feature>
<comment type="caution">
    <text evidence="14">The sequence shown here is derived from an EMBL/GenBank/DDBJ whole genome shotgun (WGS) entry which is preliminary data.</text>
</comment>
<feature type="region of interest" description="Disordered" evidence="11">
    <location>
        <begin position="250"/>
        <end position="271"/>
    </location>
</feature>
<evidence type="ECO:0000256" key="7">
    <source>
        <dbReference type="ARBA" id="ARBA00023029"/>
    </source>
</evidence>
<dbReference type="CDD" id="cd00186">
    <property type="entry name" value="TOP1Ac"/>
    <property type="match status" value="1"/>
</dbReference>
<dbReference type="SMART" id="SM00436">
    <property type="entry name" value="TOP1Bc"/>
    <property type="match status" value="1"/>
</dbReference>
<name>A0A431VNB6_9PROT</name>
<evidence type="ECO:0000256" key="10">
    <source>
        <dbReference type="HAMAP-Rule" id="MF_00952"/>
    </source>
</evidence>
<dbReference type="Pfam" id="PF01131">
    <property type="entry name" value="Topoisom_bac"/>
    <property type="match status" value="1"/>
</dbReference>
<dbReference type="Pfam" id="PF01396">
    <property type="entry name" value="Zn_ribbon_Top1"/>
    <property type="match status" value="1"/>
</dbReference>
<feature type="site" description="Interaction with DNA" evidence="10">
    <location>
        <position position="145"/>
    </location>
</feature>
<dbReference type="PROSITE" id="PS50880">
    <property type="entry name" value="TOPRIM"/>
    <property type="match status" value="1"/>
</dbReference>
<dbReference type="Gene3D" id="3.30.65.10">
    <property type="entry name" value="Bacterial Topoisomerase I, domain 1"/>
    <property type="match status" value="1"/>
</dbReference>
<dbReference type="GO" id="GO:0008270">
    <property type="term" value="F:zinc ion binding"/>
    <property type="evidence" value="ECO:0007669"/>
    <property type="project" value="UniProtKB-KW"/>
</dbReference>
<keyword evidence="8 10" id="KW-0238">DNA-binding</keyword>
<dbReference type="RefSeq" id="WP_126611027.1">
    <property type="nucleotide sequence ID" value="NZ_JBHUCY010000064.1"/>
</dbReference>
<comment type="caution">
    <text evidence="10">Lacks conserved residue(s) required for the propagation of feature annotation.</text>
</comment>
<dbReference type="Proteomes" id="UP000277007">
    <property type="component" value="Unassembled WGS sequence"/>
</dbReference>
<dbReference type="InterPro" id="IPR003602">
    <property type="entry name" value="Topo_IA_DNA-bd_dom"/>
</dbReference>
<feature type="active site" description="O-(5'-phospho-DNA)-tyrosine intermediate" evidence="10">
    <location>
        <position position="306"/>
    </location>
</feature>
<dbReference type="Pfam" id="PF13368">
    <property type="entry name" value="Toprim_C_rpt"/>
    <property type="match status" value="3"/>
</dbReference>
<dbReference type="InterPro" id="IPR023406">
    <property type="entry name" value="Topo_IA_AS"/>
</dbReference>
<dbReference type="GO" id="GO:0003917">
    <property type="term" value="F:DNA topoisomerase type I (single strand cut, ATP-independent) activity"/>
    <property type="evidence" value="ECO:0007669"/>
    <property type="project" value="UniProtKB-UniRule"/>
</dbReference>
<evidence type="ECO:0000256" key="4">
    <source>
        <dbReference type="ARBA" id="ARBA00022771"/>
    </source>
</evidence>
<dbReference type="PRINTS" id="PR00417">
    <property type="entry name" value="PRTPISMRASEI"/>
</dbReference>
<keyword evidence="5" id="KW-0862">Zinc</keyword>
<evidence type="ECO:0000259" key="12">
    <source>
        <dbReference type="PROSITE" id="PS50880"/>
    </source>
</evidence>
<dbReference type="InterPro" id="IPR013497">
    <property type="entry name" value="Topo_IA_cen"/>
</dbReference>
<feature type="site" description="Interaction with DNA" evidence="10">
    <location>
        <position position="144"/>
    </location>
</feature>
<dbReference type="PANTHER" id="PTHR42785">
    <property type="entry name" value="DNA TOPOISOMERASE, TYPE IA, CORE"/>
    <property type="match status" value="1"/>
</dbReference>
<evidence type="ECO:0000256" key="11">
    <source>
        <dbReference type="SAM" id="MobiDB-lite"/>
    </source>
</evidence>
<dbReference type="Pfam" id="PF01751">
    <property type="entry name" value="Toprim"/>
    <property type="match status" value="1"/>
</dbReference>
<dbReference type="InterPro" id="IPR034149">
    <property type="entry name" value="TOPRIM_TopoI"/>
</dbReference>
<feature type="compositionally biased region" description="Low complexity" evidence="11">
    <location>
        <begin position="937"/>
        <end position="954"/>
    </location>
</feature>
<dbReference type="InterPro" id="IPR005733">
    <property type="entry name" value="TopoI_bac-type"/>
</dbReference>
<dbReference type="InterPro" id="IPR023405">
    <property type="entry name" value="Topo_IA_core_domain"/>
</dbReference>
<protein>
    <recommendedName>
        <fullName evidence="10">DNA topoisomerase 1</fullName>
        <ecNumber evidence="10">5.6.2.1</ecNumber>
    </recommendedName>
    <alternativeName>
        <fullName evidence="10">DNA topoisomerase I</fullName>
    </alternativeName>
</protein>
<feature type="site" description="Interaction with DNA" evidence="10">
    <location>
        <position position="34"/>
    </location>
</feature>
<dbReference type="PROSITE" id="PS00396">
    <property type="entry name" value="TOPO_IA_1"/>
    <property type="match status" value="1"/>
</dbReference>
<feature type="site" description="Interaction with DNA" evidence="10">
    <location>
        <position position="148"/>
    </location>
</feature>
<feature type="site" description="Interaction with DNA" evidence="10">
    <location>
        <position position="503"/>
    </location>
</feature>
<keyword evidence="15" id="KW-1185">Reference proteome</keyword>
<evidence type="ECO:0000256" key="2">
    <source>
        <dbReference type="ARBA" id="ARBA00009446"/>
    </source>
</evidence>
<dbReference type="InterPro" id="IPR025589">
    <property type="entry name" value="Toprim_C_rpt"/>
</dbReference>
<feature type="region of interest" description="Interaction with DNA" evidence="10">
    <location>
        <begin position="168"/>
        <end position="173"/>
    </location>
</feature>
<organism evidence="14 15">
    <name type="scientific">Azospirillum griseum</name>
    <dbReference type="NCBI Taxonomy" id="2496639"/>
    <lineage>
        <taxon>Bacteria</taxon>
        <taxon>Pseudomonadati</taxon>
        <taxon>Pseudomonadota</taxon>
        <taxon>Alphaproteobacteria</taxon>
        <taxon>Rhodospirillales</taxon>
        <taxon>Azospirillaceae</taxon>
        <taxon>Azospirillum</taxon>
    </lineage>
</organism>
<dbReference type="PROSITE" id="PS52039">
    <property type="entry name" value="TOPO_IA_2"/>
    <property type="match status" value="1"/>
</dbReference>
<comment type="catalytic activity">
    <reaction evidence="1 10">
        <text>ATP-independent breakage of single-stranded DNA, followed by passage and rejoining.</text>
        <dbReference type="EC" id="5.6.2.1"/>
    </reaction>
</comment>
<feature type="compositionally biased region" description="Basic and acidic residues" evidence="11">
    <location>
        <begin position="350"/>
        <end position="366"/>
    </location>
</feature>
<accession>A0A431VNB6</accession>
<comment type="subunit">
    <text evidence="10">Monomer.</text>
</comment>
<dbReference type="InterPro" id="IPR028612">
    <property type="entry name" value="Topoisom_1_IA"/>
</dbReference>
<dbReference type="EMBL" id="RXMA01000001">
    <property type="protein sequence ID" value="RTR24254.1"/>
    <property type="molecule type" value="Genomic_DNA"/>
</dbReference>
<feature type="site" description="Interaction with DNA" evidence="10">
    <location>
        <position position="160"/>
    </location>
</feature>
<feature type="compositionally biased region" description="Low complexity" evidence="11">
    <location>
        <begin position="913"/>
        <end position="929"/>
    </location>
</feature>
<dbReference type="EC" id="5.6.2.1" evidence="10"/>
<reference evidence="14 15" key="1">
    <citation type="submission" date="2018-12" db="EMBL/GenBank/DDBJ databases">
        <authorList>
            <person name="Yang Y."/>
        </authorList>
    </citation>
    <scope>NUCLEOTIDE SEQUENCE [LARGE SCALE GENOMIC DNA]</scope>
    <source>
        <strain evidence="14 15">L-25-5w-1</strain>
    </source>
</reference>
<dbReference type="InterPro" id="IPR000380">
    <property type="entry name" value="Topo_IA"/>
</dbReference>
<dbReference type="NCBIfam" id="TIGR01051">
    <property type="entry name" value="topA_bact"/>
    <property type="match status" value="1"/>
</dbReference>
<dbReference type="OrthoDB" id="9804262at2"/>
<feature type="region of interest" description="Disordered" evidence="11">
    <location>
        <begin position="689"/>
        <end position="726"/>
    </location>
</feature>